<comment type="caution">
    <text evidence="12">The sequence shown here is derived from an EMBL/GenBank/DDBJ whole genome shotgun (WGS) entry which is preliminary data.</text>
</comment>
<comment type="function">
    <text evidence="8">The phosphoenolpyruvate-dependent sugar phosphotransferase system (sugar PTS), a major carbohydrate active transport system, catalyzes the phosphorylation of incoming sugar substrates concomitantly with their translocation across the cell membrane. The enzyme II UlaABC PTS system is involved in ascorbate transport.</text>
</comment>
<reference evidence="13" key="1">
    <citation type="submission" date="2017-09" db="EMBL/GenBank/DDBJ databases">
        <title>Metaegenomics of thermophilic ammonia-oxidizing enrichment culture.</title>
        <authorList>
            <person name="Kato S."/>
            <person name="Suzuki K."/>
        </authorList>
    </citation>
    <scope>NUCLEOTIDE SEQUENCE [LARGE SCALE GENOMIC DNA]</scope>
</reference>
<feature type="domain" description="PTS EIIA type-2" evidence="11">
    <location>
        <begin position="5"/>
        <end position="148"/>
    </location>
</feature>
<evidence type="ECO:0000256" key="10">
    <source>
        <dbReference type="ARBA" id="ARBA00042072"/>
    </source>
</evidence>
<evidence type="ECO:0000256" key="1">
    <source>
        <dbReference type="ARBA" id="ARBA00004496"/>
    </source>
</evidence>
<dbReference type="Gene3D" id="3.40.930.10">
    <property type="entry name" value="Mannitol-specific EII, Chain A"/>
    <property type="match status" value="1"/>
</dbReference>
<name>A0A2H5YA11_9CHLR</name>
<accession>A0A2H5YA11</accession>
<dbReference type="PANTHER" id="PTHR36203">
    <property type="entry name" value="ASCORBATE-SPECIFIC PTS SYSTEM EIIA COMPONENT"/>
    <property type="match status" value="1"/>
</dbReference>
<dbReference type="CDD" id="cd00211">
    <property type="entry name" value="PTS_IIA_fru"/>
    <property type="match status" value="1"/>
</dbReference>
<evidence type="ECO:0000256" key="3">
    <source>
        <dbReference type="ARBA" id="ARBA00022490"/>
    </source>
</evidence>
<dbReference type="InterPro" id="IPR016152">
    <property type="entry name" value="PTrfase/Anion_transptr"/>
</dbReference>
<evidence type="ECO:0000256" key="4">
    <source>
        <dbReference type="ARBA" id="ARBA00022553"/>
    </source>
</evidence>
<dbReference type="GO" id="GO:0016301">
    <property type="term" value="F:kinase activity"/>
    <property type="evidence" value="ECO:0007669"/>
    <property type="project" value="UniProtKB-KW"/>
</dbReference>
<keyword evidence="5 12" id="KW-0808">Transferase</keyword>
<evidence type="ECO:0000256" key="5">
    <source>
        <dbReference type="ARBA" id="ARBA00022679"/>
    </source>
</evidence>
<dbReference type="InterPro" id="IPR051351">
    <property type="entry name" value="Ascorbate-PTS_EIIA_comp"/>
</dbReference>
<evidence type="ECO:0000256" key="2">
    <source>
        <dbReference type="ARBA" id="ARBA00022448"/>
    </source>
</evidence>
<protein>
    <recommendedName>
        <fullName evidence="9">Ascorbate-specific PTS system EIIA component</fullName>
    </recommendedName>
    <alternativeName>
        <fullName evidence="10">Ascorbate-specific phosphotransferase enzyme IIA component</fullName>
    </alternativeName>
</protein>
<gene>
    <name evidence="12" type="primary">ulaC</name>
    <name evidence="12" type="ORF">HRbin22_02527</name>
</gene>
<keyword evidence="6" id="KW-0598">Phosphotransferase system</keyword>
<keyword evidence="2" id="KW-0813">Transport</keyword>
<proteinExistence type="predicted"/>
<evidence type="ECO:0000256" key="7">
    <source>
        <dbReference type="ARBA" id="ARBA00022777"/>
    </source>
</evidence>
<dbReference type="EMBL" id="BEHY01000139">
    <property type="protein sequence ID" value="GBD10260.1"/>
    <property type="molecule type" value="Genomic_DNA"/>
</dbReference>
<evidence type="ECO:0000256" key="6">
    <source>
        <dbReference type="ARBA" id="ARBA00022683"/>
    </source>
</evidence>
<evidence type="ECO:0000256" key="8">
    <source>
        <dbReference type="ARBA" id="ARBA00037387"/>
    </source>
</evidence>
<dbReference type="AlphaFoldDB" id="A0A2H5YA11"/>
<dbReference type="GO" id="GO:0009401">
    <property type="term" value="P:phosphoenolpyruvate-dependent sugar phosphotransferase system"/>
    <property type="evidence" value="ECO:0007669"/>
    <property type="project" value="UniProtKB-KW"/>
</dbReference>
<dbReference type="PANTHER" id="PTHR36203:SF1">
    <property type="entry name" value="ASCORBATE-SPECIFIC PTS SYSTEM EIIA COMPONENT"/>
    <property type="match status" value="1"/>
</dbReference>
<evidence type="ECO:0000313" key="12">
    <source>
        <dbReference type="EMBL" id="GBD10260.1"/>
    </source>
</evidence>
<dbReference type="GO" id="GO:0005737">
    <property type="term" value="C:cytoplasm"/>
    <property type="evidence" value="ECO:0007669"/>
    <property type="project" value="UniProtKB-SubCell"/>
</dbReference>
<dbReference type="Proteomes" id="UP000236642">
    <property type="component" value="Unassembled WGS sequence"/>
</dbReference>
<keyword evidence="7" id="KW-0418">Kinase</keyword>
<dbReference type="InterPro" id="IPR002178">
    <property type="entry name" value="PTS_EIIA_type-2_dom"/>
</dbReference>
<dbReference type="PROSITE" id="PS51094">
    <property type="entry name" value="PTS_EIIA_TYPE_2"/>
    <property type="match status" value="1"/>
</dbReference>
<dbReference type="PROSITE" id="PS00372">
    <property type="entry name" value="PTS_EIIA_TYPE_2_HIS"/>
    <property type="match status" value="1"/>
</dbReference>
<evidence type="ECO:0000256" key="9">
    <source>
        <dbReference type="ARBA" id="ARBA00041175"/>
    </source>
</evidence>
<organism evidence="12 13">
    <name type="scientific">Candidatus Thermoflexus japonica</name>
    <dbReference type="NCBI Taxonomy" id="2035417"/>
    <lineage>
        <taxon>Bacteria</taxon>
        <taxon>Bacillati</taxon>
        <taxon>Chloroflexota</taxon>
        <taxon>Thermoflexia</taxon>
        <taxon>Thermoflexales</taxon>
        <taxon>Thermoflexaceae</taxon>
        <taxon>Thermoflexus</taxon>
    </lineage>
</organism>
<dbReference type="Pfam" id="PF00359">
    <property type="entry name" value="PTS_EIIA_2"/>
    <property type="match status" value="1"/>
</dbReference>
<evidence type="ECO:0000313" key="13">
    <source>
        <dbReference type="Proteomes" id="UP000236642"/>
    </source>
</evidence>
<evidence type="ECO:0000259" key="11">
    <source>
        <dbReference type="PROSITE" id="PS51094"/>
    </source>
</evidence>
<dbReference type="SUPFAM" id="SSF55804">
    <property type="entry name" value="Phoshotransferase/anion transport protein"/>
    <property type="match status" value="1"/>
</dbReference>
<comment type="subcellular location">
    <subcellularLocation>
        <location evidence="1">Cytoplasm</location>
    </subcellularLocation>
</comment>
<keyword evidence="4" id="KW-0597">Phosphoprotein</keyword>
<sequence length="153" mass="16853">MSGFLEALNGRIRIVERVGSWTEAVRISGELLAADGLVDPSYVDQMIRTCEELGPYIAIAPGVAIPHARPEDGARAFGLSIVVVQDGVYFGSHNDPVHLLIAFATPDRSAHIEFLRQLAELLARTDEMVQALIRLEDASRVQAYLRDLLENRS</sequence>
<keyword evidence="3" id="KW-0963">Cytoplasm</keyword>